<evidence type="ECO:0000313" key="3">
    <source>
        <dbReference type="Proteomes" id="UP001217838"/>
    </source>
</evidence>
<organism evidence="2 3">
    <name type="scientific">Nannocystis radixulma</name>
    <dbReference type="NCBI Taxonomy" id="2995305"/>
    <lineage>
        <taxon>Bacteria</taxon>
        <taxon>Pseudomonadati</taxon>
        <taxon>Myxococcota</taxon>
        <taxon>Polyangia</taxon>
        <taxon>Nannocystales</taxon>
        <taxon>Nannocystaceae</taxon>
        <taxon>Nannocystis</taxon>
    </lineage>
</organism>
<dbReference type="Proteomes" id="UP001217838">
    <property type="component" value="Unassembled WGS sequence"/>
</dbReference>
<gene>
    <name evidence="2" type="ORF">POL58_03640</name>
</gene>
<keyword evidence="3" id="KW-1185">Reference proteome</keyword>
<evidence type="ECO:0000313" key="2">
    <source>
        <dbReference type="EMBL" id="MDC0666809.1"/>
    </source>
</evidence>
<protein>
    <submittedName>
        <fullName evidence="2">Uncharacterized protein</fullName>
    </submittedName>
</protein>
<feature type="compositionally biased region" description="Low complexity" evidence="1">
    <location>
        <begin position="33"/>
        <end position="67"/>
    </location>
</feature>
<dbReference type="RefSeq" id="WP_271994527.1">
    <property type="nucleotide sequence ID" value="NZ_JAQNDN010000001.1"/>
</dbReference>
<feature type="region of interest" description="Disordered" evidence="1">
    <location>
        <begin position="15"/>
        <end position="74"/>
    </location>
</feature>
<sequence>MSAVLAATLAACEGPDPAASSFALPPTASPAPDSTGDEPGTSTGTTGTSEPVPEDSSTSSTGEPSTTLPLQDLGMPDLGDLHPVGCKGKIDFLFVISRYGLMESKQARLIEAFPHFIETIESKFADFDYHIMVVDGDETWGSQVCNADCSPTGCPYPEYPCDAVASISTCDTTMGAGTVFPAGKAASNVDCGIVGGRRYITRDQPNPVDTFACLAQVGLTGDDRLGEAVTAAMAPEINDVSGCNGGFLRDDALLMITFIANTTDQFSAGKPKEWAETITAAKHGDANSVVMFSIQEPECNPWDRVCDLVKYYFPYHHIADEDDYRPAFEVATDLVEEACSAFIPQ</sequence>
<proteinExistence type="predicted"/>
<dbReference type="EMBL" id="JAQNDN010000001">
    <property type="protein sequence ID" value="MDC0666809.1"/>
    <property type="molecule type" value="Genomic_DNA"/>
</dbReference>
<reference evidence="2 3" key="1">
    <citation type="submission" date="2022-11" db="EMBL/GenBank/DDBJ databases">
        <title>Minimal conservation of predation-associated metabolite biosynthetic gene clusters underscores biosynthetic potential of Myxococcota including descriptions for ten novel species: Archangium lansinium sp. nov., Myxococcus landrumus sp. nov., Nannocystis bai.</title>
        <authorList>
            <person name="Ahearne A."/>
            <person name="Stevens C."/>
            <person name="Dowd S."/>
        </authorList>
    </citation>
    <scope>NUCLEOTIDE SEQUENCE [LARGE SCALE GENOMIC DNA]</scope>
    <source>
        <strain evidence="2 3">NCELM</strain>
    </source>
</reference>
<comment type="caution">
    <text evidence="2">The sequence shown here is derived from an EMBL/GenBank/DDBJ whole genome shotgun (WGS) entry which is preliminary data.</text>
</comment>
<name>A0ABT5AZU2_9BACT</name>
<evidence type="ECO:0000256" key="1">
    <source>
        <dbReference type="SAM" id="MobiDB-lite"/>
    </source>
</evidence>
<accession>A0ABT5AZU2</accession>